<dbReference type="EMBL" id="CP009285">
    <property type="protein sequence ID" value="AIQ59330.1"/>
    <property type="molecule type" value="Genomic_DNA"/>
</dbReference>
<dbReference type="Pfam" id="PF01575">
    <property type="entry name" value="MaoC_dehydratas"/>
    <property type="match status" value="1"/>
</dbReference>
<keyword evidence="3" id="KW-1185">Reference proteome</keyword>
<evidence type="ECO:0000313" key="3">
    <source>
        <dbReference type="Proteomes" id="UP000029518"/>
    </source>
</evidence>
<dbReference type="InterPro" id="IPR050965">
    <property type="entry name" value="UPF0336/Enoyl-CoA_hydratase"/>
</dbReference>
<organism evidence="2 3">
    <name type="scientific">Paenibacillus borealis</name>
    <dbReference type="NCBI Taxonomy" id="160799"/>
    <lineage>
        <taxon>Bacteria</taxon>
        <taxon>Bacillati</taxon>
        <taxon>Bacillota</taxon>
        <taxon>Bacilli</taxon>
        <taxon>Bacillales</taxon>
        <taxon>Paenibacillaceae</taxon>
        <taxon>Paenibacillus</taxon>
    </lineage>
</organism>
<dbReference type="GO" id="GO:0006633">
    <property type="term" value="P:fatty acid biosynthetic process"/>
    <property type="evidence" value="ECO:0007669"/>
    <property type="project" value="TreeGrafter"/>
</dbReference>
<evidence type="ECO:0000259" key="1">
    <source>
        <dbReference type="Pfam" id="PF01575"/>
    </source>
</evidence>
<name>A0A089LGW3_PAEBO</name>
<dbReference type="PANTHER" id="PTHR43437:SF3">
    <property type="entry name" value="HYDROXYACYL-THIOESTER DEHYDRATASE TYPE 2, MITOCHONDRIAL"/>
    <property type="match status" value="1"/>
</dbReference>
<dbReference type="SUPFAM" id="SSF54637">
    <property type="entry name" value="Thioesterase/thiol ester dehydrase-isomerase"/>
    <property type="match status" value="1"/>
</dbReference>
<feature type="domain" description="MaoC-like" evidence="1">
    <location>
        <begin position="3"/>
        <end position="91"/>
    </location>
</feature>
<protein>
    <recommendedName>
        <fullName evidence="1">MaoC-like domain-containing protein</fullName>
    </recommendedName>
</protein>
<accession>A0A089LGW3</accession>
<dbReference type="AlphaFoldDB" id="A0A089LGW3"/>
<gene>
    <name evidence="2" type="ORF">PBOR_22060</name>
</gene>
<dbReference type="Gene3D" id="3.10.129.10">
    <property type="entry name" value="Hotdog Thioesterase"/>
    <property type="match status" value="1"/>
</dbReference>
<dbReference type="HOGENOM" id="CLU_2082512_0_0_9"/>
<reference evidence="2" key="1">
    <citation type="submission" date="2014-08" db="EMBL/GenBank/DDBJ databases">
        <title>Comparative genomics of the Paenibacillus odorifer group.</title>
        <authorList>
            <person name="den Bakker H.C."/>
            <person name="Tsai Y.-C.Y.-C."/>
            <person name="Martin N."/>
            <person name="Korlach J."/>
            <person name="Wiedmann M."/>
        </authorList>
    </citation>
    <scope>NUCLEOTIDE SEQUENCE [LARGE SCALE GENOMIC DNA]</scope>
    <source>
        <strain evidence="2">DSM 13188</strain>
    </source>
</reference>
<dbReference type="GO" id="GO:0019171">
    <property type="term" value="F:(3R)-hydroxyacyl-[acyl-carrier-protein] dehydratase activity"/>
    <property type="evidence" value="ECO:0007669"/>
    <property type="project" value="TreeGrafter"/>
</dbReference>
<dbReference type="InterPro" id="IPR002539">
    <property type="entry name" value="MaoC-like_dom"/>
</dbReference>
<proteinExistence type="predicted"/>
<evidence type="ECO:0000313" key="2">
    <source>
        <dbReference type="EMBL" id="AIQ59330.1"/>
    </source>
</evidence>
<dbReference type="PANTHER" id="PTHR43437">
    <property type="entry name" value="HYDROXYACYL-THIOESTER DEHYDRATASE TYPE 2, MITOCHONDRIAL-RELATED"/>
    <property type="match status" value="1"/>
</dbReference>
<dbReference type="KEGG" id="pbd:PBOR_22060"/>
<dbReference type="CDD" id="cd03441">
    <property type="entry name" value="R_hydratase_like"/>
    <property type="match status" value="1"/>
</dbReference>
<sequence length="117" mass="12887">MRIVISAADIRHYASVSKDEAAIHLDTAAAKEAGYDAPIAHGMYIMGLAQSLYMKEHLSYWIQSNTMRFVKPCVQGSAVCFRYNARSNDHIQVTVATDHGEIIAKGAFIVVKGIMDI</sequence>
<dbReference type="InterPro" id="IPR029069">
    <property type="entry name" value="HotDog_dom_sf"/>
</dbReference>
<dbReference type="Proteomes" id="UP000029518">
    <property type="component" value="Chromosome"/>
</dbReference>